<evidence type="ECO:0000256" key="2">
    <source>
        <dbReference type="SAM" id="SignalP"/>
    </source>
</evidence>
<accession>A0A0K0EBH9</accession>
<sequence>MKFLQFVFVTIILLNTLHSLNGIPHNIISNGDDDKNLIRNLRETGNEVTSTTTSTTTNATTTVTTPTSSETTTRSTTTSTTAKPDSWWDIFLANLKMFFGSL</sequence>
<feature type="signal peptide" evidence="2">
    <location>
        <begin position="1"/>
        <end position="22"/>
    </location>
</feature>
<evidence type="ECO:0000256" key="1">
    <source>
        <dbReference type="SAM" id="MobiDB-lite"/>
    </source>
</evidence>
<protein>
    <submittedName>
        <fullName evidence="4 5">Uncharacterized protein</fullName>
    </submittedName>
</protein>
<dbReference type="WBParaSite" id="SSTP_0000685000.1">
    <property type="protein sequence ID" value="SSTP_0000685000.1"/>
    <property type="gene ID" value="SSTP_0000685000"/>
</dbReference>
<reference evidence="4" key="1">
    <citation type="submission" date="2015-08" db="UniProtKB">
        <authorList>
            <consortium name="WormBaseParasite"/>
        </authorList>
    </citation>
    <scope>IDENTIFICATION</scope>
</reference>
<dbReference type="WBParaSite" id="TCONS_00005222.p1">
    <property type="protein sequence ID" value="TCONS_00005222.p1"/>
    <property type="gene ID" value="XLOC_003555"/>
</dbReference>
<organism evidence="4">
    <name type="scientific">Strongyloides stercoralis</name>
    <name type="common">Threadworm</name>
    <dbReference type="NCBI Taxonomy" id="6248"/>
    <lineage>
        <taxon>Eukaryota</taxon>
        <taxon>Metazoa</taxon>
        <taxon>Ecdysozoa</taxon>
        <taxon>Nematoda</taxon>
        <taxon>Chromadorea</taxon>
        <taxon>Rhabditida</taxon>
        <taxon>Tylenchina</taxon>
        <taxon>Panagrolaimomorpha</taxon>
        <taxon>Strongyloidoidea</taxon>
        <taxon>Strongyloididae</taxon>
        <taxon>Strongyloides</taxon>
    </lineage>
</organism>
<keyword evidence="2" id="KW-0732">Signal</keyword>
<proteinExistence type="predicted"/>
<feature type="chain" id="PRO_5005328033" evidence="2">
    <location>
        <begin position="23"/>
        <end position="102"/>
    </location>
</feature>
<feature type="region of interest" description="Disordered" evidence="1">
    <location>
        <begin position="46"/>
        <end position="82"/>
    </location>
</feature>
<name>A0A0K0EBH9_STRER</name>
<evidence type="ECO:0000313" key="4">
    <source>
        <dbReference type="WBParaSite" id="SSTP_0000685000.1"/>
    </source>
</evidence>
<keyword evidence="3" id="KW-1185">Reference proteome</keyword>
<dbReference type="AlphaFoldDB" id="A0A0K0EBH9"/>
<dbReference type="Proteomes" id="UP000035681">
    <property type="component" value="Unplaced"/>
</dbReference>
<evidence type="ECO:0000313" key="5">
    <source>
        <dbReference type="WBParaSite" id="TCONS_00005222.p1"/>
    </source>
</evidence>
<evidence type="ECO:0000313" key="3">
    <source>
        <dbReference type="Proteomes" id="UP000035681"/>
    </source>
</evidence>
<feature type="compositionally biased region" description="Low complexity" evidence="1">
    <location>
        <begin position="49"/>
        <end position="81"/>
    </location>
</feature>